<dbReference type="InterPro" id="IPR036397">
    <property type="entry name" value="RNaseH_sf"/>
</dbReference>
<keyword evidence="4" id="KW-1185">Reference proteome</keyword>
<gene>
    <name evidence="3" type="ORF">E4665_18020</name>
</gene>
<dbReference type="InterPro" id="IPR048020">
    <property type="entry name" value="Transpos_IS3"/>
</dbReference>
<dbReference type="GO" id="GO:0015074">
    <property type="term" value="P:DNA integration"/>
    <property type="evidence" value="ECO:0007669"/>
    <property type="project" value="InterPro"/>
</dbReference>
<dbReference type="AlphaFoldDB" id="A0A4Z0GG07"/>
<dbReference type="InterPro" id="IPR050900">
    <property type="entry name" value="Transposase_IS3/IS150/IS904"/>
</dbReference>
<dbReference type="Pfam" id="PF00665">
    <property type="entry name" value="rve"/>
    <property type="match status" value="1"/>
</dbReference>
<dbReference type="OrthoDB" id="9781005at2"/>
<dbReference type="GO" id="GO:0003676">
    <property type="term" value="F:nucleic acid binding"/>
    <property type="evidence" value="ECO:0007669"/>
    <property type="project" value="InterPro"/>
</dbReference>
<dbReference type="Gene3D" id="3.30.420.10">
    <property type="entry name" value="Ribonuclease H-like superfamily/Ribonuclease H"/>
    <property type="match status" value="1"/>
</dbReference>
<dbReference type="PANTHER" id="PTHR46889:SF4">
    <property type="entry name" value="TRANSPOSASE INSO FOR INSERTION SEQUENCE ELEMENT IS911B-RELATED"/>
    <property type="match status" value="1"/>
</dbReference>
<evidence type="ECO:0000259" key="2">
    <source>
        <dbReference type="PROSITE" id="PS50994"/>
    </source>
</evidence>
<dbReference type="Pfam" id="PF13333">
    <property type="entry name" value="rve_2"/>
    <property type="match status" value="1"/>
</dbReference>
<dbReference type="InterPro" id="IPR001584">
    <property type="entry name" value="Integrase_cat-core"/>
</dbReference>
<dbReference type="Proteomes" id="UP000298347">
    <property type="component" value="Unassembled WGS sequence"/>
</dbReference>
<dbReference type="PANTHER" id="PTHR46889">
    <property type="entry name" value="TRANSPOSASE INSF FOR INSERTION SEQUENCE IS3B-RELATED"/>
    <property type="match status" value="1"/>
</dbReference>
<dbReference type="EMBL" id="SRJD01000063">
    <property type="protein sequence ID" value="TGA95328.1"/>
    <property type="molecule type" value="Genomic_DNA"/>
</dbReference>
<dbReference type="Pfam" id="PF13276">
    <property type="entry name" value="HTH_21"/>
    <property type="match status" value="1"/>
</dbReference>
<comment type="caution">
    <text evidence="3">The sequence shown here is derived from an EMBL/GenBank/DDBJ whole genome shotgun (WGS) entry which is preliminary data.</text>
</comment>
<reference evidence="3 4" key="1">
    <citation type="journal article" date="2015" name="Int. J. Syst. Evol. Microbiol.">
        <title>Sporolactobacillus shoreae sp. nov. and Sporolactobacillus spathodeae sp. nov., two spore-forming lactic acid bacteria isolated from tree barks in Thailand.</title>
        <authorList>
            <person name="Thamacharoensuk T."/>
            <person name="Kitahara M."/>
            <person name="Ohkuma M."/>
            <person name="Thongchul N."/>
            <person name="Tanasupawat S."/>
        </authorList>
    </citation>
    <scope>NUCLEOTIDE SEQUENCE [LARGE SCALE GENOMIC DNA]</scope>
    <source>
        <strain evidence="3 4">BK92</strain>
    </source>
</reference>
<protein>
    <submittedName>
        <fullName evidence="3">IS3 family transposase</fullName>
    </submittedName>
</protein>
<dbReference type="InterPro" id="IPR012337">
    <property type="entry name" value="RNaseH-like_sf"/>
</dbReference>
<proteinExistence type="predicted"/>
<organism evidence="3 4">
    <name type="scientific">Sporolactobacillus shoreae</name>
    <dbReference type="NCBI Taxonomy" id="1465501"/>
    <lineage>
        <taxon>Bacteria</taxon>
        <taxon>Bacillati</taxon>
        <taxon>Bacillota</taxon>
        <taxon>Bacilli</taxon>
        <taxon>Bacillales</taxon>
        <taxon>Sporolactobacillaceae</taxon>
        <taxon>Sporolactobacillus</taxon>
    </lineage>
</organism>
<comment type="function">
    <text evidence="1">Involved in the transposition of the insertion sequence.</text>
</comment>
<evidence type="ECO:0000313" key="3">
    <source>
        <dbReference type="EMBL" id="TGA95328.1"/>
    </source>
</evidence>
<feature type="domain" description="Integrase catalytic" evidence="2">
    <location>
        <begin position="126"/>
        <end position="288"/>
    </location>
</feature>
<dbReference type="PROSITE" id="PS50994">
    <property type="entry name" value="INTEGRASE"/>
    <property type="match status" value="1"/>
</dbReference>
<dbReference type="SUPFAM" id="SSF53098">
    <property type="entry name" value="Ribonuclease H-like"/>
    <property type="match status" value="1"/>
</dbReference>
<evidence type="ECO:0000313" key="4">
    <source>
        <dbReference type="Proteomes" id="UP000298347"/>
    </source>
</evidence>
<accession>A0A4Z0GG07</accession>
<dbReference type="NCBIfam" id="NF033516">
    <property type="entry name" value="transpos_IS3"/>
    <property type="match status" value="1"/>
</dbReference>
<dbReference type="InterPro" id="IPR025948">
    <property type="entry name" value="HTH-like_dom"/>
</dbReference>
<sequence>MRYRFIEAHRDEHSVVLMCQILNVSKSGYYKWANDERQNKQTEREQYRATLKRKIKYYFDQKEQRYGSPRIYRYLIRRGFCVSLKTVARYMKAMGLKAVPEHRYVVTTDSNHDLRVYPNLLNRQFHQEAPNQAWVTDMTYIWTLEGWVYLASVIDLFSRKVVGWHMAPTMTRELPLQALKLAIHKRKPGEGLIHHSDRGSQYCSNDYIDELKQAKMQISMSHKGDPYDNACMESFHATLKKELVYRRRFITRAEAIQSINHYIHDYNTKRMHSTLDYWSPSQFEAMYLRNQAG</sequence>
<name>A0A4Z0GG07_9BACL</name>
<evidence type="ECO:0000256" key="1">
    <source>
        <dbReference type="ARBA" id="ARBA00002286"/>
    </source>
</evidence>